<evidence type="ECO:0000256" key="2">
    <source>
        <dbReference type="ARBA" id="ARBA00022803"/>
    </source>
</evidence>
<reference evidence="4 5" key="1">
    <citation type="journal article" date="2019" name="Environ. Microbiol.">
        <title>At the nexus of three kingdoms: the genome of the mycorrhizal fungus Gigaspora margarita provides insights into plant, endobacterial and fungal interactions.</title>
        <authorList>
            <person name="Venice F."/>
            <person name="Ghignone S."/>
            <person name="Salvioli di Fossalunga A."/>
            <person name="Amselem J."/>
            <person name="Novero M."/>
            <person name="Xianan X."/>
            <person name="Sedzielewska Toro K."/>
            <person name="Morin E."/>
            <person name="Lipzen A."/>
            <person name="Grigoriev I.V."/>
            <person name="Henrissat B."/>
            <person name="Martin F.M."/>
            <person name="Bonfante P."/>
        </authorList>
    </citation>
    <scope>NUCLEOTIDE SEQUENCE [LARGE SCALE GENOMIC DNA]</scope>
    <source>
        <strain evidence="4 5">BEG34</strain>
    </source>
</reference>
<dbReference type="InterPro" id="IPR050498">
    <property type="entry name" value="Ycf3"/>
</dbReference>
<accession>A0A8H3XNT6</accession>
<evidence type="ECO:0000256" key="1">
    <source>
        <dbReference type="ARBA" id="ARBA00022737"/>
    </source>
</evidence>
<feature type="repeat" description="TPR" evidence="3">
    <location>
        <begin position="47"/>
        <end position="80"/>
    </location>
</feature>
<evidence type="ECO:0000313" key="5">
    <source>
        <dbReference type="Proteomes" id="UP000439903"/>
    </source>
</evidence>
<dbReference type="EMBL" id="WTPW01000860">
    <property type="protein sequence ID" value="KAF0474099.1"/>
    <property type="molecule type" value="Genomic_DNA"/>
</dbReference>
<dbReference type="InterPro" id="IPR011990">
    <property type="entry name" value="TPR-like_helical_dom_sf"/>
</dbReference>
<protein>
    <submittedName>
        <fullName evidence="4">Tetratricopeptide repeat protein</fullName>
    </submittedName>
</protein>
<dbReference type="PANTHER" id="PTHR44858:SF1">
    <property type="entry name" value="UDP-N-ACETYLGLUCOSAMINE--PEPTIDE N-ACETYLGLUCOSAMINYLTRANSFERASE SPINDLY-RELATED"/>
    <property type="match status" value="1"/>
</dbReference>
<evidence type="ECO:0000313" key="4">
    <source>
        <dbReference type="EMBL" id="KAF0474099.1"/>
    </source>
</evidence>
<organism evidence="4 5">
    <name type="scientific">Gigaspora margarita</name>
    <dbReference type="NCBI Taxonomy" id="4874"/>
    <lineage>
        <taxon>Eukaryota</taxon>
        <taxon>Fungi</taxon>
        <taxon>Fungi incertae sedis</taxon>
        <taxon>Mucoromycota</taxon>
        <taxon>Glomeromycotina</taxon>
        <taxon>Glomeromycetes</taxon>
        <taxon>Diversisporales</taxon>
        <taxon>Gigasporaceae</taxon>
        <taxon>Gigaspora</taxon>
    </lineage>
</organism>
<dbReference type="SUPFAM" id="SSF48452">
    <property type="entry name" value="TPR-like"/>
    <property type="match status" value="1"/>
</dbReference>
<keyword evidence="1" id="KW-0677">Repeat</keyword>
<dbReference type="PROSITE" id="PS50005">
    <property type="entry name" value="TPR"/>
    <property type="match status" value="1"/>
</dbReference>
<dbReference type="AlphaFoldDB" id="A0A8H3XNT6"/>
<name>A0A8H3XNT6_GIGMA</name>
<keyword evidence="2 3" id="KW-0802">TPR repeat</keyword>
<proteinExistence type="predicted"/>
<dbReference type="Pfam" id="PF13181">
    <property type="entry name" value="TPR_8"/>
    <property type="match status" value="2"/>
</dbReference>
<evidence type="ECO:0000256" key="3">
    <source>
        <dbReference type="PROSITE-ProRule" id="PRU00339"/>
    </source>
</evidence>
<comment type="caution">
    <text evidence="4">The sequence shown here is derived from an EMBL/GenBank/DDBJ whole genome shotgun (WGS) entry which is preliminary data.</text>
</comment>
<dbReference type="Proteomes" id="UP000439903">
    <property type="component" value="Unassembled WGS sequence"/>
</dbReference>
<dbReference type="Gene3D" id="1.25.40.10">
    <property type="entry name" value="Tetratricopeptide repeat domain"/>
    <property type="match status" value="1"/>
</dbReference>
<dbReference type="OrthoDB" id="1926212at2759"/>
<dbReference type="PANTHER" id="PTHR44858">
    <property type="entry name" value="TETRATRICOPEPTIDE REPEAT PROTEIN 6"/>
    <property type="match status" value="1"/>
</dbReference>
<sequence>MMKDYDNALNDLNKLLEVDQDDETALKSREEIYQDFENLLKSDPTNPLYLGYHGAIHLKVGSLEKSQTDLRRAIELNPEEPYWHCQYGALLYKQNHDIESLHQLNIAIKSNPKYKFEYALKSEAHYFKGMVYKKMGHSEMANMDVEKAMGHFEMANMDFEMAIELDPNNELAIEEYKDKIQLITRYDH</sequence>
<keyword evidence="5" id="KW-1185">Reference proteome</keyword>
<dbReference type="InterPro" id="IPR019734">
    <property type="entry name" value="TPR_rpt"/>
</dbReference>
<gene>
    <name evidence="4" type="ORF">F8M41_024790</name>
</gene>